<protein>
    <recommendedName>
        <fullName evidence="8 10">Xylulose kinase</fullName>
        <shortName evidence="8 10">Xylulokinase</shortName>
        <ecNumber evidence="8 10">2.7.1.17</ecNumber>
    </recommendedName>
</protein>
<keyword evidence="14" id="KW-1185">Reference proteome</keyword>
<dbReference type="CDD" id="cd07808">
    <property type="entry name" value="ASKHA_NBD_FGGY_EcXK-like"/>
    <property type="match status" value="1"/>
</dbReference>
<keyword evidence="7 8" id="KW-0119">Carbohydrate metabolism</keyword>
<dbReference type="Proteomes" id="UP000244908">
    <property type="component" value="Chromosome"/>
</dbReference>
<dbReference type="InterPro" id="IPR000577">
    <property type="entry name" value="Carb_kinase_FGGY"/>
</dbReference>
<name>A0A2Y9TYV4_9GAMM</name>
<evidence type="ECO:0000256" key="10">
    <source>
        <dbReference type="RuleBase" id="RU364073"/>
    </source>
</evidence>
<feature type="domain" description="Carbohydrate kinase FGGY N-terminal" evidence="11">
    <location>
        <begin position="1"/>
        <end position="240"/>
    </location>
</feature>
<dbReference type="InterPro" id="IPR018485">
    <property type="entry name" value="FGGY_C"/>
</dbReference>
<dbReference type="SUPFAM" id="SSF53067">
    <property type="entry name" value="Actin-like ATPase domain"/>
    <property type="match status" value="2"/>
</dbReference>
<dbReference type="KEGG" id="lpv:HYN51_09205"/>
<dbReference type="GO" id="GO:0005524">
    <property type="term" value="F:ATP binding"/>
    <property type="evidence" value="ECO:0007669"/>
    <property type="project" value="UniProtKB-UniRule"/>
</dbReference>
<evidence type="ECO:0000259" key="11">
    <source>
        <dbReference type="Pfam" id="PF00370"/>
    </source>
</evidence>
<dbReference type="PANTHER" id="PTHR43095:SF6">
    <property type="entry name" value="XYLULOSE KINASE"/>
    <property type="match status" value="1"/>
</dbReference>
<evidence type="ECO:0000313" key="13">
    <source>
        <dbReference type="EMBL" id="AWH88720.1"/>
    </source>
</evidence>
<dbReference type="HAMAP" id="MF_02220">
    <property type="entry name" value="XylB"/>
    <property type="match status" value="1"/>
</dbReference>
<evidence type="ECO:0000256" key="1">
    <source>
        <dbReference type="ARBA" id="ARBA00009156"/>
    </source>
</evidence>
<accession>A0A2Y9TYV4</accession>
<dbReference type="NCBIfam" id="TIGR01312">
    <property type="entry name" value="XylB"/>
    <property type="match status" value="1"/>
</dbReference>
<keyword evidence="5 8" id="KW-0418">Kinase</keyword>
<dbReference type="Gene3D" id="3.30.420.40">
    <property type="match status" value="2"/>
</dbReference>
<evidence type="ECO:0000256" key="7">
    <source>
        <dbReference type="ARBA" id="ARBA00023277"/>
    </source>
</evidence>
<evidence type="ECO:0000256" key="3">
    <source>
        <dbReference type="ARBA" id="ARBA00022679"/>
    </source>
</evidence>
<reference evidence="13 14" key="1">
    <citation type="journal article" date="2019" name="Int. J. Syst. Evol. Microbiol.">
        <title>Limnobaculum parvum gen. nov., sp. nov., isolated from a freshwater lake.</title>
        <authorList>
            <person name="Baek C."/>
            <person name="Shin S.K."/>
            <person name="Yi H."/>
        </authorList>
    </citation>
    <scope>NUCLEOTIDE SEQUENCE [LARGE SCALE GENOMIC DNA]</scope>
    <source>
        <strain evidence="13 14">HYN0051</strain>
    </source>
</reference>
<dbReference type="GO" id="GO:0042732">
    <property type="term" value="P:D-xylose metabolic process"/>
    <property type="evidence" value="ECO:0007669"/>
    <property type="project" value="UniProtKB-KW"/>
</dbReference>
<dbReference type="InterPro" id="IPR043129">
    <property type="entry name" value="ATPase_NBD"/>
</dbReference>
<evidence type="ECO:0000256" key="6">
    <source>
        <dbReference type="ARBA" id="ARBA00022840"/>
    </source>
</evidence>
<comment type="function">
    <text evidence="8">Catalyzes the phosphorylation of D-xylulose to D-xylulose 5-phosphate.</text>
</comment>
<keyword evidence="6 8" id="KW-0067">ATP-binding</keyword>
<evidence type="ECO:0000256" key="9">
    <source>
        <dbReference type="RuleBase" id="RU003733"/>
    </source>
</evidence>
<evidence type="ECO:0000256" key="2">
    <source>
        <dbReference type="ARBA" id="ARBA00022629"/>
    </source>
</evidence>
<evidence type="ECO:0000259" key="12">
    <source>
        <dbReference type="Pfam" id="PF02782"/>
    </source>
</evidence>
<comment type="catalytic activity">
    <reaction evidence="8 10">
        <text>D-xylulose + ATP = D-xylulose 5-phosphate + ADP + H(+)</text>
        <dbReference type="Rhea" id="RHEA:10964"/>
        <dbReference type="ChEBI" id="CHEBI:15378"/>
        <dbReference type="ChEBI" id="CHEBI:17140"/>
        <dbReference type="ChEBI" id="CHEBI:30616"/>
        <dbReference type="ChEBI" id="CHEBI:57737"/>
        <dbReference type="ChEBI" id="CHEBI:456216"/>
        <dbReference type="EC" id="2.7.1.17"/>
    </reaction>
</comment>
<evidence type="ECO:0000256" key="4">
    <source>
        <dbReference type="ARBA" id="ARBA00022741"/>
    </source>
</evidence>
<dbReference type="EC" id="2.7.1.17" evidence="8 10"/>
<keyword evidence="3 8" id="KW-0808">Transferase</keyword>
<feature type="binding site" evidence="8">
    <location>
        <begin position="77"/>
        <end position="78"/>
    </location>
    <ligand>
        <name>substrate</name>
    </ligand>
</feature>
<dbReference type="InterPro" id="IPR006000">
    <property type="entry name" value="Xylulokinase"/>
</dbReference>
<sequence>MYIGIDLGTSGVKVILLSEQQQVIATHSEALSISRPHPLWSEQNPDDWWQATDRAMLALAAQHDLSSVKAMGLTGQMHGATLLDKQMKVLRPAILWNDGRSAAECAALEKAVPQSRAITGNLMMPGFTAPKLKWLEKHEPAIFQATDKVLLPKDYLRLLITGELASDMSDAAGTMWMDVGKRDWSDEILSACNLSRDNMPKLFEGCQITGNVSADIAARWKIGQIPVAAGGGDNAAGAVGIGLYRAGQAMLSLGTSGVYFAVSDGFLSNPESAVHSFCHALPNTWHLMSVILSAASCLDWACKLTNISSVPELLKAIEQTPPADTPVWFLPYLSGERTPHNNPAAKGAFWGLTHQHNATDLARAVLEGVSFALADGMDVLHATGLKPTQIALIGGGARSPYWRQLLADISGQTLEYRTGGDVGPALGAARLAQIAMNPRVALADLCPELPLEQRHVPNPELYTRYQEKRATFKTLYQQLQPLC</sequence>
<feature type="active site" description="Proton acceptor" evidence="8">
    <location>
        <position position="233"/>
    </location>
</feature>
<dbReference type="OrthoDB" id="9805576at2"/>
<evidence type="ECO:0000256" key="8">
    <source>
        <dbReference type="HAMAP-Rule" id="MF_02220"/>
    </source>
</evidence>
<feature type="site" description="Important for activity" evidence="8">
    <location>
        <position position="6"/>
    </location>
</feature>
<dbReference type="GO" id="GO:0005998">
    <property type="term" value="P:xylulose catabolic process"/>
    <property type="evidence" value="ECO:0007669"/>
    <property type="project" value="UniProtKB-UniRule"/>
</dbReference>
<dbReference type="EMBL" id="CP029185">
    <property type="protein sequence ID" value="AWH88720.1"/>
    <property type="molecule type" value="Genomic_DNA"/>
</dbReference>
<keyword evidence="2 8" id="KW-0859">Xylose metabolism</keyword>
<organism evidence="13 14">
    <name type="scientific">Limnobaculum parvum</name>
    <dbReference type="NCBI Taxonomy" id="2172103"/>
    <lineage>
        <taxon>Bacteria</taxon>
        <taxon>Pseudomonadati</taxon>
        <taxon>Pseudomonadota</taxon>
        <taxon>Gammaproteobacteria</taxon>
        <taxon>Enterobacterales</taxon>
        <taxon>Budviciaceae</taxon>
        <taxon>Limnobaculum</taxon>
    </lineage>
</organism>
<evidence type="ECO:0000256" key="5">
    <source>
        <dbReference type="ARBA" id="ARBA00022777"/>
    </source>
</evidence>
<dbReference type="Pfam" id="PF00370">
    <property type="entry name" value="FGGY_N"/>
    <property type="match status" value="1"/>
</dbReference>
<gene>
    <name evidence="8 10 13" type="primary">xylB</name>
    <name evidence="13" type="ORF">HYN51_09205</name>
</gene>
<dbReference type="InterPro" id="IPR018484">
    <property type="entry name" value="FGGY_N"/>
</dbReference>
<dbReference type="AlphaFoldDB" id="A0A2Y9TYV4"/>
<dbReference type="RefSeq" id="WP_108900777.1">
    <property type="nucleotide sequence ID" value="NZ_CP029185.2"/>
</dbReference>
<comment type="similarity">
    <text evidence="1 8 9">Belongs to the FGGY kinase family.</text>
</comment>
<dbReference type="GO" id="GO:0004856">
    <property type="term" value="F:D-xylulokinase activity"/>
    <property type="evidence" value="ECO:0007669"/>
    <property type="project" value="UniProtKB-UniRule"/>
</dbReference>
<dbReference type="InterPro" id="IPR018483">
    <property type="entry name" value="Carb_kinase_FGGY_CS"/>
</dbReference>
<dbReference type="PROSITE" id="PS00445">
    <property type="entry name" value="FGGY_KINASES_2"/>
    <property type="match status" value="1"/>
</dbReference>
<feature type="domain" description="Carbohydrate kinase FGGY C-terminal" evidence="12">
    <location>
        <begin position="249"/>
        <end position="436"/>
    </location>
</feature>
<evidence type="ECO:0000313" key="14">
    <source>
        <dbReference type="Proteomes" id="UP000244908"/>
    </source>
</evidence>
<proteinExistence type="inferred from homology"/>
<keyword evidence="4 8" id="KW-0547">Nucleotide-binding</keyword>
<dbReference type="PANTHER" id="PTHR43095">
    <property type="entry name" value="SUGAR KINASE"/>
    <property type="match status" value="1"/>
</dbReference>
<dbReference type="InterPro" id="IPR050406">
    <property type="entry name" value="FGGY_Carb_Kinase"/>
</dbReference>
<dbReference type="PIRSF" id="PIRSF000538">
    <property type="entry name" value="GlpK"/>
    <property type="match status" value="1"/>
</dbReference>
<dbReference type="Pfam" id="PF02782">
    <property type="entry name" value="FGGY_C"/>
    <property type="match status" value="1"/>
</dbReference>